<protein>
    <submittedName>
        <fullName evidence="3">Uncharacterized protein</fullName>
    </submittedName>
</protein>
<feature type="region of interest" description="Disordered" evidence="2">
    <location>
        <begin position="150"/>
        <end position="190"/>
    </location>
</feature>
<dbReference type="AlphaFoldDB" id="A0A6J8CML6"/>
<feature type="coiled-coil region" evidence="1">
    <location>
        <begin position="103"/>
        <end position="130"/>
    </location>
</feature>
<dbReference type="Proteomes" id="UP000507470">
    <property type="component" value="Unassembled WGS sequence"/>
</dbReference>
<name>A0A6J8CML6_MYTCO</name>
<evidence type="ECO:0000256" key="2">
    <source>
        <dbReference type="SAM" id="MobiDB-lite"/>
    </source>
</evidence>
<reference evidence="3 4" key="1">
    <citation type="submission" date="2020-06" db="EMBL/GenBank/DDBJ databases">
        <authorList>
            <person name="Li R."/>
            <person name="Bekaert M."/>
        </authorList>
    </citation>
    <scope>NUCLEOTIDE SEQUENCE [LARGE SCALE GENOMIC DNA]</scope>
    <source>
        <strain evidence="4">wild</strain>
    </source>
</reference>
<evidence type="ECO:0000313" key="4">
    <source>
        <dbReference type="Proteomes" id="UP000507470"/>
    </source>
</evidence>
<feature type="compositionally biased region" description="Basic residues" evidence="2">
    <location>
        <begin position="170"/>
        <end position="181"/>
    </location>
</feature>
<dbReference type="OrthoDB" id="10350913at2759"/>
<evidence type="ECO:0000256" key="1">
    <source>
        <dbReference type="SAM" id="Coils"/>
    </source>
</evidence>
<organism evidence="3 4">
    <name type="scientific">Mytilus coruscus</name>
    <name type="common">Sea mussel</name>
    <dbReference type="NCBI Taxonomy" id="42192"/>
    <lineage>
        <taxon>Eukaryota</taxon>
        <taxon>Metazoa</taxon>
        <taxon>Spiralia</taxon>
        <taxon>Lophotrochozoa</taxon>
        <taxon>Mollusca</taxon>
        <taxon>Bivalvia</taxon>
        <taxon>Autobranchia</taxon>
        <taxon>Pteriomorphia</taxon>
        <taxon>Mytilida</taxon>
        <taxon>Mytiloidea</taxon>
        <taxon>Mytilidae</taxon>
        <taxon>Mytilinae</taxon>
        <taxon>Mytilus</taxon>
    </lineage>
</organism>
<evidence type="ECO:0000313" key="3">
    <source>
        <dbReference type="EMBL" id="CAC5397121.1"/>
    </source>
</evidence>
<sequence>MATFNVPVYDSPVTQNRQQFQPYSLSQPVQNPNFTQPSPSSSVVGFYTSTPQNINSVMQPMVNPYLDANCKLDDLTQKVNIICDKLSTPEELSKKISTFDRTVQNLVKTVEKMSKRVDDVEQEVRRQRKKAYFKRDRLFIEGIKCCPSKKDNEKNDEDVPRRQYNEQGARPKKFTQKKKKTTTQYDDKGAIHRIRITVEE</sequence>
<feature type="compositionally biased region" description="Basic and acidic residues" evidence="2">
    <location>
        <begin position="150"/>
        <end position="164"/>
    </location>
</feature>
<gene>
    <name evidence="3" type="ORF">MCOR_31589</name>
</gene>
<keyword evidence="1" id="KW-0175">Coiled coil</keyword>
<dbReference type="EMBL" id="CACVKT020005665">
    <property type="protein sequence ID" value="CAC5397121.1"/>
    <property type="molecule type" value="Genomic_DNA"/>
</dbReference>
<accession>A0A6J8CML6</accession>
<proteinExistence type="predicted"/>
<keyword evidence="4" id="KW-1185">Reference proteome</keyword>